<evidence type="ECO:0000313" key="6">
    <source>
        <dbReference type="EMBL" id="CAG4994634.1"/>
    </source>
</evidence>
<protein>
    <submittedName>
        <fullName evidence="6">L-threo-3-hydroxyaspartate ammonia-lyase</fullName>
        <ecNumber evidence="6">4.3.1.16</ecNumber>
    </submittedName>
</protein>
<dbReference type="GO" id="GO:0005524">
    <property type="term" value="F:ATP binding"/>
    <property type="evidence" value="ECO:0007669"/>
    <property type="project" value="TreeGrafter"/>
</dbReference>
<dbReference type="EMBL" id="CAJRAF010000001">
    <property type="protein sequence ID" value="CAG4994634.1"/>
    <property type="molecule type" value="Genomic_DNA"/>
</dbReference>
<name>A0A916JDL9_9BACT</name>
<dbReference type="GO" id="GO:0030378">
    <property type="term" value="F:serine racemase activity"/>
    <property type="evidence" value="ECO:0007669"/>
    <property type="project" value="TreeGrafter"/>
</dbReference>
<dbReference type="Proteomes" id="UP000680038">
    <property type="component" value="Unassembled WGS sequence"/>
</dbReference>
<dbReference type="AlphaFoldDB" id="A0A916JDL9"/>
<evidence type="ECO:0000313" key="7">
    <source>
        <dbReference type="Proteomes" id="UP000680038"/>
    </source>
</evidence>
<dbReference type="InterPro" id="IPR001926">
    <property type="entry name" value="TrpB-like_PALP"/>
</dbReference>
<proteinExistence type="inferred from homology"/>
<dbReference type="EC" id="4.3.1.16" evidence="6"/>
<dbReference type="GO" id="GO:0070179">
    <property type="term" value="P:D-serine biosynthetic process"/>
    <property type="evidence" value="ECO:0007669"/>
    <property type="project" value="TreeGrafter"/>
</dbReference>
<evidence type="ECO:0000256" key="4">
    <source>
        <dbReference type="ARBA" id="ARBA00023239"/>
    </source>
</evidence>
<evidence type="ECO:0000256" key="3">
    <source>
        <dbReference type="ARBA" id="ARBA00022898"/>
    </source>
</evidence>
<accession>A0A916JDL9</accession>
<dbReference type="Gene3D" id="3.40.50.1100">
    <property type="match status" value="2"/>
</dbReference>
<organism evidence="6 7">
    <name type="scientific">Dyadobacter helix</name>
    <dbReference type="NCBI Taxonomy" id="2822344"/>
    <lineage>
        <taxon>Bacteria</taxon>
        <taxon>Pseudomonadati</taxon>
        <taxon>Bacteroidota</taxon>
        <taxon>Cytophagia</taxon>
        <taxon>Cytophagales</taxon>
        <taxon>Spirosomataceae</taxon>
        <taxon>Dyadobacter</taxon>
    </lineage>
</organism>
<dbReference type="GO" id="GO:0003941">
    <property type="term" value="F:L-serine ammonia-lyase activity"/>
    <property type="evidence" value="ECO:0007669"/>
    <property type="project" value="TreeGrafter"/>
</dbReference>
<evidence type="ECO:0000256" key="2">
    <source>
        <dbReference type="ARBA" id="ARBA00010869"/>
    </source>
</evidence>
<reference evidence="6" key="1">
    <citation type="submission" date="2021-04" db="EMBL/GenBank/DDBJ databases">
        <authorList>
            <person name="Rodrigo-Torres L."/>
            <person name="Arahal R. D."/>
            <person name="Lucena T."/>
        </authorList>
    </citation>
    <scope>NUCLEOTIDE SEQUENCE</scope>
    <source>
        <strain evidence="6">CECT 9275</strain>
    </source>
</reference>
<dbReference type="Pfam" id="PF00291">
    <property type="entry name" value="PALP"/>
    <property type="match status" value="1"/>
</dbReference>
<keyword evidence="7" id="KW-1185">Reference proteome</keyword>
<keyword evidence="3" id="KW-0663">Pyridoxal phosphate</keyword>
<gene>
    <name evidence="6" type="primary">thadh</name>
    <name evidence="6" type="ORF">DYBT9275_01434</name>
</gene>
<dbReference type="InterPro" id="IPR036052">
    <property type="entry name" value="TrpB-like_PALP_sf"/>
</dbReference>
<dbReference type="GO" id="GO:0008721">
    <property type="term" value="F:D-serine ammonia-lyase activity"/>
    <property type="evidence" value="ECO:0007669"/>
    <property type="project" value="TreeGrafter"/>
</dbReference>
<dbReference type="GO" id="GO:0030848">
    <property type="term" value="F:threo-3-hydroxyaspartate ammonia-lyase activity"/>
    <property type="evidence" value="ECO:0007669"/>
    <property type="project" value="UniProtKB-EC"/>
</dbReference>
<keyword evidence="4 6" id="KW-0456">Lyase</keyword>
<feature type="domain" description="Tryptophan synthase beta chain-like PALP" evidence="5">
    <location>
        <begin position="31"/>
        <end position="319"/>
    </location>
</feature>
<evidence type="ECO:0000259" key="5">
    <source>
        <dbReference type="Pfam" id="PF00291"/>
    </source>
</evidence>
<comment type="caution">
    <text evidence="6">The sequence shown here is derived from an EMBL/GenBank/DDBJ whole genome shotgun (WGS) entry which is preliminary data.</text>
</comment>
<dbReference type="CDD" id="cd01562">
    <property type="entry name" value="Thr-dehyd"/>
    <property type="match status" value="1"/>
</dbReference>
<sequence>MAANGCIRIKLYMNHQVISKEEIALAHERIRRFIHRTPVLRSSFLDNLTGAELFFKPENFQKIGAFKARGGLNALLSLSTEELLHGVTTHSSGNHAQAIAFAAAMVGAKAYIVMPENSPKVKIKAVEGYGAEITFCINSQEERERAVQEIILRTGAAFVHPFNNYHVIAGQATASKELFEDVGKSLDVVIAPVGGGGLLAGTALGAHYFSPETSVYAGEPEGAADAILSFKSGNIEKAPYVKTIADGLLTTLGDKTFPVIRAHVTDILAVSDEEITQAMRYLWERMKIVVEPSGAVSLAAVLKNSALFSGKRVGIILSGGNVDLGNLPF</sequence>
<dbReference type="PANTHER" id="PTHR43050">
    <property type="entry name" value="SERINE / THREONINE RACEMASE FAMILY MEMBER"/>
    <property type="match status" value="1"/>
</dbReference>
<evidence type="ECO:0000256" key="1">
    <source>
        <dbReference type="ARBA" id="ARBA00001933"/>
    </source>
</evidence>
<dbReference type="GO" id="GO:0018114">
    <property type="term" value="F:threonine racemase activity"/>
    <property type="evidence" value="ECO:0007669"/>
    <property type="project" value="TreeGrafter"/>
</dbReference>
<comment type="cofactor">
    <cofactor evidence="1">
        <name>pyridoxal 5'-phosphate</name>
        <dbReference type="ChEBI" id="CHEBI:597326"/>
    </cofactor>
</comment>
<dbReference type="GO" id="GO:0030170">
    <property type="term" value="F:pyridoxal phosphate binding"/>
    <property type="evidence" value="ECO:0007669"/>
    <property type="project" value="TreeGrafter"/>
</dbReference>
<dbReference type="FunFam" id="3.40.50.1100:FF:000007">
    <property type="entry name" value="L-threonine dehydratase catabolic TdcB"/>
    <property type="match status" value="1"/>
</dbReference>
<dbReference type="GO" id="GO:0000287">
    <property type="term" value="F:magnesium ion binding"/>
    <property type="evidence" value="ECO:0007669"/>
    <property type="project" value="TreeGrafter"/>
</dbReference>
<dbReference type="SUPFAM" id="SSF53686">
    <property type="entry name" value="Tryptophan synthase beta subunit-like PLP-dependent enzymes"/>
    <property type="match status" value="1"/>
</dbReference>
<dbReference type="PANTHER" id="PTHR43050:SF1">
    <property type="entry name" value="SERINE RACEMASE"/>
    <property type="match status" value="1"/>
</dbReference>
<comment type="similarity">
    <text evidence="2">Belongs to the serine/threonine dehydratase family.</text>
</comment>